<dbReference type="PANTHER" id="PTHR23131:SF0">
    <property type="entry name" value="ENDORIBONUCLEASE LACTB2"/>
    <property type="match status" value="1"/>
</dbReference>
<dbReference type="SMART" id="SM00849">
    <property type="entry name" value="Lactamase_B"/>
    <property type="match status" value="1"/>
</dbReference>
<organism evidence="2 3">
    <name type="scientific">Paracidovorax valerianellae</name>
    <dbReference type="NCBI Taxonomy" id="187868"/>
    <lineage>
        <taxon>Bacteria</taxon>
        <taxon>Pseudomonadati</taxon>
        <taxon>Pseudomonadota</taxon>
        <taxon>Betaproteobacteria</taxon>
        <taxon>Burkholderiales</taxon>
        <taxon>Comamonadaceae</taxon>
        <taxon>Paracidovorax</taxon>
    </lineage>
</organism>
<protein>
    <submittedName>
        <fullName evidence="2">Glyoxylase, beta-lactamase superfamily II</fullName>
    </submittedName>
</protein>
<reference evidence="2 3" key="1">
    <citation type="submission" date="2016-10" db="EMBL/GenBank/DDBJ databases">
        <authorList>
            <person name="de Groot N.N."/>
        </authorList>
    </citation>
    <scope>NUCLEOTIDE SEQUENCE [LARGE SCALE GENOMIC DNA]</scope>
    <source>
        <strain evidence="2 3">DSM 16619</strain>
    </source>
</reference>
<dbReference type="InterPro" id="IPR015797">
    <property type="entry name" value="NUDIX_hydrolase-like_dom_sf"/>
</dbReference>
<dbReference type="Pfam" id="PF17778">
    <property type="entry name" value="WHD_BLACT"/>
    <property type="match status" value="1"/>
</dbReference>
<proteinExistence type="predicted"/>
<dbReference type="SUPFAM" id="SSF55811">
    <property type="entry name" value="Nudix"/>
    <property type="match status" value="1"/>
</dbReference>
<evidence type="ECO:0000313" key="3">
    <source>
        <dbReference type="Proteomes" id="UP000198781"/>
    </source>
</evidence>
<dbReference type="CDD" id="cd16278">
    <property type="entry name" value="metallo-hydrolase-like_MBL-fold"/>
    <property type="match status" value="1"/>
</dbReference>
<evidence type="ECO:0000313" key="2">
    <source>
        <dbReference type="EMBL" id="SDE75342.1"/>
    </source>
</evidence>
<dbReference type="Gene3D" id="3.90.79.10">
    <property type="entry name" value="Nucleoside Triphosphate Pyrophosphohydrolase"/>
    <property type="match status" value="1"/>
</dbReference>
<dbReference type="SUPFAM" id="SSF56281">
    <property type="entry name" value="Metallo-hydrolase/oxidoreductase"/>
    <property type="match status" value="1"/>
</dbReference>
<dbReference type="InterPro" id="IPR001279">
    <property type="entry name" value="Metallo-B-lactamas"/>
</dbReference>
<dbReference type="CDD" id="cd18870">
    <property type="entry name" value="NUDIX_AcylCoAdiphos_Nudt19"/>
    <property type="match status" value="1"/>
</dbReference>
<evidence type="ECO:0000259" key="1">
    <source>
        <dbReference type="PROSITE" id="PS51462"/>
    </source>
</evidence>
<dbReference type="STRING" id="187868.SAMN05192589_1307"/>
<dbReference type="EMBL" id="FMZC01000030">
    <property type="protein sequence ID" value="SDE75342.1"/>
    <property type="molecule type" value="Genomic_DNA"/>
</dbReference>
<dbReference type="Pfam" id="PF00753">
    <property type="entry name" value="Lactamase_B"/>
    <property type="match status" value="1"/>
</dbReference>
<accession>A0A1G7FHL8</accession>
<dbReference type="RefSeq" id="WP_092746174.1">
    <property type="nucleotide sequence ID" value="NZ_FMZC01000030.1"/>
</dbReference>
<dbReference type="Proteomes" id="UP000198781">
    <property type="component" value="Unassembled WGS sequence"/>
</dbReference>
<sequence>MPRTTQQLHPHREPVATRAAATVLLLRDAPVAGGGTRLEVLMTRRSPNASFAPDAYVFPGGGIDALDAAPATHAAADRRATQSDLRVTQAIAAIRESFEELGVLLARHADGRFADAADIAALDRHAPFAAQCQAGGLRLAADAVFLLAHWTADRDLPRRFDVPFLVARMPEGQEPVADEAEQFEPVWVRPADALERHAAGRFFMIYPTIRTLERLARFESADAVLAAVAHEAPLWTSCPRAGLLAGRESRHMEHEPPFGELALVCPDGQIVHPLDWQSEQAVPLLRNVQRLTAPNPGVMTGPGTNSYLVGDPATGFIAIDPGPQDADHLERLWRAAGGDIRMIVCTHSHPDHSPGAQPLQALVAAHGRAAPPILGLPSAPTARAASHFVPERALAHGERLVLAGPSPEGEATHTLEVVHTPGHAANHLCLLLVEDGLLFSGDHILNGSTTVIDPPDGNMADYLDSLDRLDALCEQHGVDFILPAHGYVLGDARGAIAGLKAHRLAREAKVLAAMQAQPRGSVEDWVRHAYGDVPERLWPVAQRSLLAHVERIRALNLFLEPHV</sequence>
<dbReference type="OrthoDB" id="9788263at2"/>
<dbReference type="GO" id="GO:0003824">
    <property type="term" value="F:catalytic activity"/>
    <property type="evidence" value="ECO:0007669"/>
    <property type="project" value="UniProtKB-ARBA"/>
</dbReference>
<dbReference type="InterPro" id="IPR036388">
    <property type="entry name" value="WH-like_DNA-bd_sf"/>
</dbReference>
<name>A0A1G7FHL8_9BURK</name>
<dbReference type="Gene3D" id="1.10.10.10">
    <property type="entry name" value="Winged helix-like DNA-binding domain superfamily/Winged helix DNA-binding domain"/>
    <property type="match status" value="1"/>
</dbReference>
<gene>
    <name evidence="2" type="ORF">SAMN05192589_1307</name>
</gene>
<dbReference type="InterPro" id="IPR000086">
    <property type="entry name" value="NUDIX_hydrolase_dom"/>
</dbReference>
<dbReference type="InterPro" id="IPR041516">
    <property type="entry name" value="LACTB2_WH"/>
</dbReference>
<dbReference type="PANTHER" id="PTHR23131">
    <property type="entry name" value="ENDORIBONUCLEASE LACTB2"/>
    <property type="match status" value="1"/>
</dbReference>
<keyword evidence="3" id="KW-1185">Reference proteome</keyword>
<dbReference type="InterPro" id="IPR050662">
    <property type="entry name" value="Sec-metab_biosynth-thioest"/>
</dbReference>
<dbReference type="PROSITE" id="PS51462">
    <property type="entry name" value="NUDIX"/>
    <property type="match status" value="1"/>
</dbReference>
<dbReference type="InterPro" id="IPR036866">
    <property type="entry name" value="RibonucZ/Hydroxyglut_hydro"/>
</dbReference>
<dbReference type="AlphaFoldDB" id="A0A1G7FHL8"/>
<feature type="domain" description="Nudix hydrolase" evidence="1">
    <location>
        <begin position="16"/>
        <end position="211"/>
    </location>
</feature>
<dbReference type="Gene3D" id="3.60.15.10">
    <property type="entry name" value="Ribonuclease Z/Hydroxyacylglutathione hydrolase-like"/>
    <property type="match status" value="1"/>
</dbReference>